<dbReference type="NCBIfam" id="TIGR03860">
    <property type="entry name" value="FMN_nitrolo"/>
    <property type="match status" value="1"/>
</dbReference>
<dbReference type="InterPro" id="IPR011251">
    <property type="entry name" value="Luciferase-like_dom"/>
</dbReference>
<proteinExistence type="inferred from homology"/>
<keyword evidence="9" id="KW-1185">Reference proteome</keyword>
<evidence type="ECO:0000313" key="8">
    <source>
        <dbReference type="EMBL" id="PYI69449.1"/>
    </source>
</evidence>
<dbReference type="InterPro" id="IPR051260">
    <property type="entry name" value="Diverse_substr_monoxygenases"/>
</dbReference>
<comment type="similarity">
    <text evidence="5">Belongs to the NtaA/SnaA/DszA monooxygenase family.</text>
</comment>
<dbReference type="OrthoDB" id="3265338at2"/>
<name>A0A2V5LCY5_9MICC</name>
<evidence type="ECO:0000256" key="4">
    <source>
        <dbReference type="ARBA" id="ARBA00023033"/>
    </source>
</evidence>
<evidence type="ECO:0000256" key="6">
    <source>
        <dbReference type="PIRSR" id="PIRSR000337-1"/>
    </source>
</evidence>
<evidence type="ECO:0000256" key="1">
    <source>
        <dbReference type="ARBA" id="ARBA00022630"/>
    </source>
</evidence>
<evidence type="ECO:0000256" key="3">
    <source>
        <dbReference type="ARBA" id="ARBA00023002"/>
    </source>
</evidence>
<dbReference type="PIRSF" id="PIRSF000337">
    <property type="entry name" value="NTA_MOA"/>
    <property type="match status" value="1"/>
</dbReference>
<evidence type="ECO:0000313" key="9">
    <source>
        <dbReference type="Proteomes" id="UP000247832"/>
    </source>
</evidence>
<accession>A0A2V5LCY5</accession>
<comment type="caution">
    <text evidence="8">The sequence shown here is derived from an EMBL/GenBank/DDBJ whole genome shotgun (WGS) entry which is preliminary data.</text>
</comment>
<dbReference type="Gene3D" id="3.20.20.30">
    <property type="entry name" value="Luciferase-like domain"/>
    <property type="match status" value="1"/>
</dbReference>
<keyword evidence="2 6" id="KW-0288">FMN</keyword>
<keyword evidence="3" id="KW-0560">Oxidoreductase</keyword>
<keyword evidence="4" id="KW-0503">Monooxygenase</keyword>
<dbReference type="SUPFAM" id="SSF51679">
    <property type="entry name" value="Bacterial luciferase-like"/>
    <property type="match status" value="1"/>
</dbReference>
<dbReference type="InterPro" id="IPR016215">
    <property type="entry name" value="NTA_MOA"/>
</dbReference>
<feature type="binding site" evidence="6">
    <location>
        <position position="97"/>
    </location>
    <ligand>
        <name>FMN</name>
        <dbReference type="ChEBI" id="CHEBI:58210"/>
    </ligand>
</feature>
<protein>
    <submittedName>
        <fullName evidence="8">LLM class flavin-dependent oxidoreductase</fullName>
    </submittedName>
</protein>
<feature type="domain" description="Luciferase-like" evidence="7">
    <location>
        <begin position="31"/>
        <end position="384"/>
    </location>
</feature>
<dbReference type="RefSeq" id="WP_110499591.1">
    <property type="nucleotide sequence ID" value="NZ_QJVD01000002.1"/>
</dbReference>
<dbReference type="Pfam" id="PF00296">
    <property type="entry name" value="Bac_luciferase"/>
    <property type="match status" value="1"/>
</dbReference>
<feature type="binding site" evidence="6">
    <location>
        <position position="61"/>
    </location>
    <ligand>
        <name>FMN</name>
        <dbReference type="ChEBI" id="CHEBI:58210"/>
    </ligand>
</feature>
<evidence type="ECO:0000259" key="7">
    <source>
        <dbReference type="Pfam" id="PF00296"/>
    </source>
</evidence>
<dbReference type="Proteomes" id="UP000247832">
    <property type="component" value="Unassembled WGS sequence"/>
</dbReference>
<gene>
    <name evidence="8" type="ORF">CVV68_03410</name>
</gene>
<dbReference type="GO" id="GO:0004497">
    <property type="term" value="F:monooxygenase activity"/>
    <property type="evidence" value="ECO:0007669"/>
    <property type="project" value="UniProtKB-KW"/>
</dbReference>
<feature type="binding site" evidence="6">
    <location>
        <position position="147"/>
    </location>
    <ligand>
        <name>FMN</name>
        <dbReference type="ChEBI" id="CHEBI:58210"/>
    </ligand>
</feature>
<organism evidence="8 9">
    <name type="scientific">Arthrobacter livingstonensis</name>
    <dbReference type="NCBI Taxonomy" id="670078"/>
    <lineage>
        <taxon>Bacteria</taxon>
        <taxon>Bacillati</taxon>
        <taxon>Actinomycetota</taxon>
        <taxon>Actinomycetes</taxon>
        <taxon>Micrococcales</taxon>
        <taxon>Micrococcaceae</taxon>
        <taxon>Arthrobacter</taxon>
    </lineage>
</organism>
<dbReference type="EMBL" id="QJVD01000002">
    <property type="protein sequence ID" value="PYI69449.1"/>
    <property type="molecule type" value="Genomic_DNA"/>
</dbReference>
<evidence type="ECO:0000256" key="5">
    <source>
        <dbReference type="ARBA" id="ARBA00033748"/>
    </source>
</evidence>
<dbReference type="InterPro" id="IPR036661">
    <property type="entry name" value="Luciferase-like_sf"/>
</dbReference>
<dbReference type="GO" id="GO:0016705">
    <property type="term" value="F:oxidoreductase activity, acting on paired donors, with incorporation or reduction of molecular oxygen"/>
    <property type="evidence" value="ECO:0007669"/>
    <property type="project" value="InterPro"/>
</dbReference>
<evidence type="ECO:0000256" key="2">
    <source>
        <dbReference type="ARBA" id="ARBA00022643"/>
    </source>
</evidence>
<sequence length="444" mass="47965">MPGQLAGRLMHLNVFLHGCGHHGAAWRMPGSPIAELGDIRYYERLAQTAERGLFDAVFFADGQSAGDPADGPLWHLEPLTMLAAIARATERIGLVATVSSTFYEPFHAARMLASLDHISGGRVGVNVVTSMFDAEARNHGMATMPSHAERYARAAEFIFVALGLWNSWDDGALLRDRAGCYADAALVRPVLHEGSHFRVDGPLNVPRSPQGSPVLFQAGASEPGRELAARYAEGVYAVAYDLPSAQAYYRDVKRRISEAGRDPEAVAIMPGLVTYVAATEGEARAKQAAVDARLPVEASLAQLGRFVQRDCNGWELDAPVPALVPASDFTGPQGRYATILRIIETERPTVRQLLGRLAAGGGHVTMVGTPEQVADEMQRWFGQGGADGFNLMPPLLPESLEDFVKLVVPVLQRRGLFRTEYTGSTLRGHLGQAAVAAQPFFMPV</sequence>
<dbReference type="AlphaFoldDB" id="A0A2V5LCY5"/>
<feature type="binding site" evidence="6">
    <location>
        <position position="221"/>
    </location>
    <ligand>
        <name>FMN</name>
        <dbReference type="ChEBI" id="CHEBI:58210"/>
    </ligand>
</feature>
<dbReference type="PANTHER" id="PTHR30011:SF16">
    <property type="entry name" value="C2H2 FINGER DOMAIN TRANSCRIPTION FACTOR (EUROFUNG)-RELATED"/>
    <property type="match status" value="1"/>
</dbReference>
<keyword evidence="1 6" id="KW-0285">Flavoprotein</keyword>
<dbReference type="PANTHER" id="PTHR30011">
    <property type="entry name" value="ALKANESULFONATE MONOOXYGENASE-RELATED"/>
    <property type="match status" value="1"/>
</dbReference>
<feature type="binding site" evidence="6">
    <location>
        <position position="151"/>
    </location>
    <ligand>
        <name>FMN</name>
        <dbReference type="ChEBI" id="CHEBI:58210"/>
    </ligand>
</feature>
<reference evidence="8 9" key="1">
    <citation type="submission" date="2018-05" db="EMBL/GenBank/DDBJ databases">
        <title>Genetic diversity of glacier-inhabiting Cryobacterium bacteria in China and description of Cryobacterium mengkeensis sp. nov. and Arthrobacter glacialis sp. nov.</title>
        <authorList>
            <person name="Liu Q."/>
            <person name="Xin Y.-H."/>
        </authorList>
    </citation>
    <scope>NUCLEOTIDE SEQUENCE [LARGE SCALE GENOMIC DNA]</scope>
    <source>
        <strain evidence="8 9">LI2</strain>
    </source>
</reference>
<dbReference type="CDD" id="cd01095">
    <property type="entry name" value="Nitrilotriacetate_monoxgenase"/>
    <property type="match status" value="1"/>
</dbReference>